<evidence type="ECO:0000256" key="1">
    <source>
        <dbReference type="SAM" id="Phobius"/>
    </source>
</evidence>
<feature type="transmembrane region" description="Helical" evidence="1">
    <location>
        <begin position="33"/>
        <end position="55"/>
    </location>
</feature>
<keyword evidence="1" id="KW-0472">Membrane</keyword>
<keyword evidence="1" id="KW-0812">Transmembrane</keyword>
<protein>
    <recommendedName>
        <fullName evidence="3">Glycylpeptide N-tetradecanoyltransferase</fullName>
    </recommendedName>
</protein>
<dbReference type="Gene3D" id="3.40.630.30">
    <property type="match status" value="1"/>
</dbReference>
<evidence type="ECO:0000313" key="2">
    <source>
        <dbReference type="EMBL" id="QHT30328.1"/>
    </source>
</evidence>
<reference evidence="2" key="1">
    <citation type="journal article" date="2020" name="Nature">
        <title>Giant virus diversity and host interactions through global metagenomics.</title>
        <authorList>
            <person name="Schulz F."/>
            <person name="Roux S."/>
            <person name="Paez-Espino D."/>
            <person name="Jungbluth S."/>
            <person name="Walsh D.A."/>
            <person name="Denef V.J."/>
            <person name="McMahon K.D."/>
            <person name="Konstantinidis K.T."/>
            <person name="Eloe-Fadrosh E.A."/>
            <person name="Kyrpides N.C."/>
            <person name="Woyke T."/>
        </authorList>
    </citation>
    <scope>NUCLEOTIDE SEQUENCE</scope>
    <source>
        <strain evidence="2">GVMAG-M-3300009149-34</strain>
    </source>
</reference>
<dbReference type="InterPro" id="IPR016181">
    <property type="entry name" value="Acyl_CoA_acyltransferase"/>
</dbReference>
<evidence type="ECO:0008006" key="3">
    <source>
        <dbReference type="Google" id="ProtNLM"/>
    </source>
</evidence>
<sequence length="426" mass="50294">MFYTNRNNQINFLNELTEYAYLISFIYRKLLNIPYMILYILSGIAIIYLTFIAFIKLRFRFWSVQPVFHLYNLFYWVWPCGIIEHGQSPKTKFYNEKVLTRKFKDVSAEKKALFYTFIKSHFLNNKKEIYNPPKFAVLDYFNAHNRMSHISLQFELLTTPNKGYSSDKTAAKIVSAMTSRPLNAILNNNEVRVDYVDFLCVHKNDRKKGLAQKMIFSHYYNARKDGAGPVFLFKREGIINFIVPLTVYNAHVFPLKYLKHPNLELPDNIVCHLINDSNFSLFSHFFGEIKKNFKCCITPEQSHIKHLVSKKLLFICLIMEGQTPVGVYIYRTPFTSYKGKQSIECIASYYKVGYYDVFIKSFRNTMVLINHEYPVDILIMENISNNNDIINHLLKKTPVLWKCPMAYFLYNFAYRPFFSSDVFLIN</sequence>
<dbReference type="AlphaFoldDB" id="A0A6C0EMQ4"/>
<name>A0A6C0EMQ4_9ZZZZ</name>
<proteinExistence type="predicted"/>
<organism evidence="2">
    <name type="scientific">viral metagenome</name>
    <dbReference type="NCBI Taxonomy" id="1070528"/>
    <lineage>
        <taxon>unclassified sequences</taxon>
        <taxon>metagenomes</taxon>
        <taxon>organismal metagenomes</taxon>
    </lineage>
</organism>
<dbReference type="SUPFAM" id="SSF55729">
    <property type="entry name" value="Acyl-CoA N-acyltransferases (Nat)"/>
    <property type="match status" value="1"/>
</dbReference>
<accession>A0A6C0EMQ4</accession>
<dbReference type="EMBL" id="MN738895">
    <property type="protein sequence ID" value="QHT30328.1"/>
    <property type="molecule type" value="Genomic_DNA"/>
</dbReference>
<keyword evidence="1" id="KW-1133">Transmembrane helix</keyword>